<dbReference type="Proteomes" id="UP000807716">
    <property type="component" value="Unassembled WGS sequence"/>
</dbReference>
<dbReference type="AlphaFoldDB" id="A0A9P6UC69"/>
<dbReference type="SMART" id="SM00256">
    <property type="entry name" value="FBOX"/>
    <property type="match status" value="1"/>
</dbReference>
<feature type="domain" description="F-box" evidence="1">
    <location>
        <begin position="53"/>
        <end position="92"/>
    </location>
</feature>
<dbReference type="PANTHER" id="PTHR16134:SF119">
    <property type="entry name" value="AT02038P-RELATED"/>
    <property type="match status" value="1"/>
</dbReference>
<sequence>MAKEKVVNAIKQAITTPPKGLERTSCSDSSSQDLLFVSDTWMQPPHRTTPFDLPELVAIIIRYLGFRDKIACLFVCRRWHEFFRNHVFGEQVLHKLDAQYPTRLQAVGRYARDLKAYFAVGDLDLSIVSTHCPNILALDVEVDQYATDKNFEEFMECMSIQHLVLRIRHRHSAHKRLASVTRLQRIKSLDVRSFCATAICIQPERLVTLLQAMPSLSSLFLNIQFQGQIDRLYAPYPSPPTPPQQIPSVFLTDAASSSSTPGEHITLPPPRTPYWSRLSGFFKKPKEFAEGSLQAVQVQEPWRTFIPRVFTTEELRRLTPHDVPASHGLFDQPLDLTTAIPSLTTLHVFEDSTLEFGTLANALFPLLPSLRELVLDFGCRRDGSSKGLAAVIPNCPHLQSLTIYNLDCVPDPTDYVPALQVDAQKVVKSFLSNLPPTLRELTLKRVYVDDMKEKPANILLCIPTETRKHLHKLVAERLDHQQAATHDFLVGCQSLRELRLAEFVSLQRTPSSPAIPIHPPLYYSTNSLYQRSDYFLGSILEPWSCTWMLECVDLEGYPIIEQDAMAAWLDRLARMPRLSKLVLSVHQVKLMLKARGQRIPSVDGADDVLLQHVRQLRLNVVSVTAPPPRINVGRMHWSEGTLGESELRELLEMMPRVSSLRYIGHVYPLFHDAARWLEENRPHLQVLHVLQ</sequence>
<organism evidence="2 3">
    <name type="scientific">Actinomortierella ambigua</name>
    <dbReference type="NCBI Taxonomy" id="1343610"/>
    <lineage>
        <taxon>Eukaryota</taxon>
        <taxon>Fungi</taxon>
        <taxon>Fungi incertae sedis</taxon>
        <taxon>Mucoromycota</taxon>
        <taxon>Mortierellomycotina</taxon>
        <taxon>Mortierellomycetes</taxon>
        <taxon>Mortierellales</taxon>
        <taxon>Mortierellaceae</taxon>
        <taxon>Actinomortierella</taxon>
    </lineage>
</organism>
<dbReference type="EMBL" id="JAAAJB010000036">
    <property type="protein sequence ID" value="KAG0269001.1"/>
    <property type="molecule type" value="Genomic_DNA"/>
</dbReference>
<dbReference type="Gene3D" id="3.80.10.10">
    <property type="entry name" value="Ribonuclease Inhibitor"/>
    <property type="match status" value="1"/>
</dbReference>
<keyword evidence="3" id="KW-1185">Reference proteome</keyword>
<protein>
    <recommendedName>
        <fullName evidence="1">F-box domain-containing protein</fullName>
    </recommendedName>
</protein>
<evidence type="ECO:0000259" key="1">
    <source>
        <dbReference type="SMART" id="SM00256"/>
    </source>
</evidence>
<accession>A0A9P6UC69</accession>
<dbReference type="InterPro" id="IPR032675">
    <property type="entry name" value="LRR_dom_sf"/>
</dbReference>
<evidence type="ECO:0000313" key="3">
    <source>
        <dbReference type="Proteomes" id="UP000807716"/>
    </source>
</evidence>
<reference evidence="2" key="1">
    <citation type="journal article" date="2020" name="Fungal Divers.">
        <title>Resolving the Mortierellaceae phylogeny through synthesis of multi-gene phylogenetics and phylogenomics.</title>
        <authorList>
            <person name="Vandepol N."/>
            <person name="Liber J."/>
            <person name="Desiro A."/>
            <person name="Na H."/>
            <person name="Kennedy M."/>
            <person name="Barry K."/>
            <person name="Grigoriev I.V."/>
            <person name="Miller A.N."/>
            <person name="O'Donnell K."/>
            <person name="Stajich J.E."/>
            <person name="Bonito G."/>
        </authorList>
    </citation>
    <scope>NUCLEOTIDE SEQUENCE</scope>
    <source>
        <strain evidence="2">BC1065</strain>
    </source>
</reference>
<evidence type="ECO:0000313" key="2">
    <source>
        <dbReference type="EMBL" id="KAG0269001.1"/>
    </source>
</evidence>
<comment type="caution">
    <text evidence="2">The sequence shown here is derived from an EMBL/GenBank/DDBJ whole genome shotgun (WGS) entry which is preliminary data.</text>
</comment>
<dbReference type="InterPro" id="IPR001810">
    <property type="entry name" value="F-box_dom"/>
</dbReference>
<dbReference type="Pfam" id="PF00646">
    <property type="entry name" value="F-box"/>
    <property type="match status" value="1"/>
</dbReference>
<dbReference type="SUPFAM" id="SSF52047">
    <property type="entry name" value="RNI-like"/>
    <property type="match status" value="1"/>
</dbReference>
<proteinExistence type="predicted"/>
<name>A0A9P6UC69_9FUNG</name>
<dbReference type="OrthoDB" id="2422696at2759"/>
<dbReference type="PANTHER" id="PTHR16134">
    <property type="entry name" value="F-BOX/TPR REPEAT PROTEIN POF3"/>
    <property type="match status" value="1"/>
</dbReference>
<gene>
    <name evidence="2" type="ORF">DFQ27_005106</name>
</gene>
<dbReference type="InterPro" id="IPR036047">
    <property type="entry name" value="F-box-like_dom_sf"/>
</dbReference>
<dbReference type="SUPFAM" id="SSF81383">
    <property type="entry name" value="F-box domain"/>
    <property type="match status" value="1"/>
</dbReference>